<comment type="similarity">
    <text evidence="3">Belongs to the acetyltransferase family. RimJ subfamily.</text>
</comment>
<keyword evidence="1 5" id="KW-0808">Transferase</keyword>
<reference evidence="5" key="1">
    <citation type="submission" date="2020-03" db="EMBL/GenBank/DDBJ databases">
        <title>The deep terrestrial virosphere.</title>
        <authorList>
            <person name="Holmfeldt K."/>
            <person name="Nilsson E."/>
            <person name="Simone D."/>
            <person name="Lopez-Fernandez M."/>
            <person name="Wu X."/>
            <person name="de Brujin I."/>
            <person name="Lundin D."/>
            <person name="Andersson A."/>
            <person name="Bertilsson S."/>
            <person name="Dopson M."/>
        </authorList>
    </citation>
    <scope>NUCLEOTIDE SEQUENCE</scope>
    <source>
        <strain evidence="6">MM415A03778</strain>
        <strain evidence="5">TM448A04695</strain>
    </source>
</reference>
<dbReference type="PROSITE" id="PS51186">
    <property type="entry name" value="GNAT"/>
    <property type="match status" value="1"/>
</dbReference>
<name>A0A6H2A3U2_9ZZZZ</name>
<evidence type="ECO:0000259" key="4">
    <source>
        <dbReference type="PROSITE" id="PS51186"/>
    </source>
</evidence>
<evidence type="ECO:0000313" key="6">
    <source>
        <dbReference type="EMBL" id="QJA70360.1"/>
    </source>
</evidence>
<dbReference type="GO" id="GO:0005737">
    <property type="term" value="C:cytoplasm"/>
    <property type="evidence" value="ECO:0007669"/>
    <property type="project" value="TreeGrafter"/>
</dbReference>
<keyword evidence="2" id="KW-0012">Acyltransferase</keyword>
<evidence type="ECO:0000256" key="1">
    <source>
        <dbReference type="ARBA" id="ARBA00022679"/>
    </source>
</evidence>
<dbReference type="InterPro" id="IPR000182">
    <property type="entry name" value="GNAT_dom"/>
</dbReference>
<proteinExistence type="inferred from homology"/>
<dbReference type="Gene3D" id="3.40.630.30">
    <property type="match status" value="1"/>
</dbReference>
<evidence type="ECO:0000256" key="2">
    <source>
        <dbReference type="ARBA" id="ARBA00023315"/>
    </source>
</evidence>
<dbReference type="PANTHER" id="PTHR43792:SF8">
    <property type="entry name" value="[RIBOSOMAL PROTEIN US5]-ALANINE N-ACETYLTRANSFERASE"/>
    <property type="match status" value="1"/>
</dbReference>
<dbReference type="InterPro" id="IPR016181">
    <property type="entry name" value="Acyl_CoA_acyltransferase"/>
</dbReference>
<dbReference type="SUPFAM" id="SSF55729">
    <property type="entry name" value="Acyl-CoA N-acyltransferases (Nat)"/>
    <property type="match status" value="1"/>
</dbReference>
<dbReference type="GO" id="GO:0008999">
    <property type="term" value="F:protein-N-terminal-alanine acetyltransferase activity"/>
    <property type="evidence" value="ECO:0007669"/>
    <property type="project" value="TreeGrafter"/>
</dbReference>
<protein>
    <submittedName>
        <fullName evidence="5">Putative acetyltransferase</fullName>
    </submittedName>
</protein>
<feature type="domain" description="N-acetyltransferase" evidence="4">
    <location>
        <begin position="45"/>
        <end position="197"/>
    </location>
</feature>
<dbReference type="PANTHER" id="PTHR43792">
    <property type="entry name" value="GNAT FAMILY, PUTATIVE (AFU_ORTHOLOGUE AFUA_3G00765)-RELATED-RELATED"/>
    <property type="match status" value="1"/>
</dbReference>
<sequence length="214" mass="24829">MNDAKEYQADLEMSIESRNSILNEIDFMKAEKFCPESERVYLRILNYKDFTDEFMTWFDDKTLMQYFTDTQNKITRDNIINTFLNPNTRIQNCYLFGIFYKENDELIGTIKVGIINKAHNISDLVVLLGNKEYHGKGLAVEAIKLGNDLAINFFNIRKLFGSIYESNIASLKAYIKAGWKIEGRLNDYYLVDGKTEDKILVSYSEGKSMVRQGI</sequence>
<dbReference type="EMBL" id="MT144502">
    <property type="protein sequence ID" value="QJA54392.1"/>
    <property type="molecule type" value="Genomic_DNA"/>
</dbReference>
<organism evidence="5">
    <name type="scientific">viral metagenome</name>
    <dbReference type="NCBI Taxonomy" id="1070528"/>
    <lineage>
        <taxon>unclassified sequences</taxon>
        <taxon>metagenomes</taxon>
        <taxon>organismal metagenomes</taxon>
    </lineage>
</organism>
<accession>A0A6H2A3U2</accession>
<dbReference type="EMBL" id="MT141786">
    <property type="protein sequence ID" value="QJA70360.1"/>
    <property type="molecule type" value="Genomic_DNA"/>
</dbReference>
<dbReference type="InterPro" id="IPR051531">
    <property type="entry name" value="N-acetyltransferase"/>
</dbReference>
<evidence type="ECO:0000256" key="3">
    <source>
        <dbReference type="ARBA" id="ARBA00038502"/>
    </source>
</evidence>
<gene>
    <name evidence="6" type="ORF">MM415A03778_0009</name>
    <name evidence="5" type="ORF">TM448A04695_0009</name>
</gene>
<evidence type="ECO:0000313" key="5">
    <source>
        <dbReference type="EMBL" id="QJA54392.1"/>
    </source>
</evidence>
<dbReference type="AlphaFoldDB" id="A0A6H2A3U2"/>
<dbReference type="Pfam" id="PF13302">
    <property type="entry name" value="Acetyltransf_3"/>
    <property type="match status" value="1"/>
</dbReference>